<dbReference type="PROSITE" id="PS50110">
    <property type="entry name" value="RESPONSE_REGULATORY"/>
    <property type="match status" value="1"/>
</dbReference>
<dbReference type="EMBL" id="JACHEK010000003">
    <property type="protein sequence ID" value="MBB6143786.1"/>
    <property type="molecule type" value="Genomic_DNA"/>
</dbReference>
<dbReference type="CDD" id="cd00156">
    <property type="entry name" value="REC"/>
    <property type="match status" value="1"/>
</dbReference>
<sequence length="222" mass="23871">MMPSAKVKLLIVDDEASLRASLSLIFTTFGHSVRSAEDGFSALVEMRNELPDVLISDLNMPGMSGFEFLSVVRRRFPAIQVIAMSGAFSGDSVPLGVAADVFYEKGSNPGTLLETVQAMAQMERSSIQHPNTPAPIWIPKNGHDPTGAEYVMVTCPECLRTFPQVLDDAAHPICETGCAHCCSLIHYAIVQSADTPSQQALQRKPAARVLAPPGVPNFTACK</sequence>
<dbReference type="Gene3D" id="3.40.50.2300">
    <property type="match status" value="1"/>
</dbReference>
<organism evidence="4 5">
    <name type="scientific">Silvibacterium bohemicum</name>
    <dbReference type="NCBI Taxonomy" id="1577686"/>
    <lineage>
        <taxon>Bacteria</taxon>
        <taxon>Pseudomonadati</taxon>
        <taxon>Acidobacteriota</taxon>
        <taxon>Terriglobia</taxon>
        <taxon>Terriglobales</taxon>
        <taxon>Acidobacteriaceae</taxon>
        <taxon>Silvibacterium</taxon>
    </lineage>
</organism>
<dbReference type="InterPro" id="IPR001789">
    <property type="entry name" value="Sig_transdc_resp-reg_receiver"/>
</dbReference>
<reference evidence="4 5" key="1">
    <citation type="submission" date="2020-08" db="EMBL/GenBank/DDBJ databases">
        <title>Genomic Encyclopedia of Type Strains, Phase IV (KMG-IV): sequencing the most valuable type-strain genomes for metagenomic binning, comparative biology and taxonomic classification.</title>
        <authorList>
            <person name="Goeker M."/>
        </authorList>
    </citation>
    <scope>NUCLEOTIDE SEQUENCE [LARGE SCALE GENOMIC DNA]</scope>
    <source>
        <strain evidence="4 5">DSM 103733</strain>
    </source>
</reference>
<name>A0A841JR34_9BACT</name>
<dbReference type="PANTHER" id="PTHR44591">
    <property type="entry name" value="STRESS RESPONSE REGULATOR PROTEIN 1"/>
    <property type="match status" value="1"/>
</dbReference>
<dbReference type="PANTHER" id="PTHR44591:SF3">
    <property type="entry name" value="RESPONSE REGULATORY DOMAIN-CONTAINING PROTEIN"/>
    <property type="match status" value="1"/>
</dbReference>
<accession>A0A841JR34</accession>
<comment type="caution">
    <text evidence="4">The sequence shown here is derived from an EMBL/GenBank/DDBJ whole genome shotgun (WGS) entry which is preliminary data.</text>
</comment>
<dbReference type="InterPro" id="IPR050595">
    <property type="entry name" value="Bact_response_regulator"/>
</dbReference>
<evidence type="ECO:0000313" key="5">
    <source>
        <dbReference type="Proteomes" id="UP000538666"/>
    </source>
</evidence>
<dbReference type="SUPFAM" id="SSF52172">
    <property type="entry name" value="CheY-like"/>
    <property type="match status" value="1"/>
</dbReference>
<feature type="domain" description="Response regulatory" evidence="3">
    <location>
        <begin position="8"/>
        <end position="120"/>
    </location>
</feature>
<evidence type="ECO:0000256" key="1">
    <source>
        <dbReference type="ARBA" id="ARBA00022553"/>
    </source>
</evidence>
<dbReference type="GO" id="GO:0000160">
    <property type="term" value="P:phosphorelay signal transduction system"/>
    <property type="evidence" value="ECO:0007669"/>
    <property type="project" value="InterPro"/>
</dbReference>
<evidence type="ECO:0000259" key="3">
    <source>
        <dbReference type="PROSITE" id="PS50110"/>
    </source>
</evidence>
<dbReference type="Proteomes" id="UP000538666">
    <property type="component" value="Unassembled WGS sequence"/>
</dbReference>
<dbReference type="InterPro" id="IPR011006">
    <property type="entry name" value="CheY-like_superfamily"/>
</dbReference>
<keyword evidence="5" id="KW-1185">Reference proteome</keyword>
<evidence type="ECO:0000313" key="4">
    <source>
        <dbReference type="EMBL" id="MBB6143786.1"/>
    </source>
</evidence>
<keyword evidence="1 2" id="KW-0597">Phosphoprotein</keyword>
<proteinExistence type="predicted"/>
<dbReference type="SMART" id="SM00448">
    <property type="entry name" value="REC"/>
    <property type="match status" value="1"/>
</dbReference>
<evidence type="ECO:0000256" key="2">
    <source>
        <dbReference type="PROSITE-ProRule" id="PRU00169"/>
    </source>
</evidence>
<dbReference type="Pfam" id="PF00072">
    <property type="entry name" value="Response_reg"/>
    <property type="match status" value="1"/>
</dbReference>
<gene>
    <name evidence="4" type="ORF">HNQ77_001735</name>
</gene>
<feature type="modified residue" description="4-aspartylphosphate" evidence="2">
    <location>
        <position position="57"/>
    </location>
</feature>
<protein>
    <submittedName>
        <fullName evidence="4">CheY-like chemotaxis protein</fullName>
    </submittedName>
</protein>
<dbReference type="RefSeq" id="WP_050058635.1">
    <property type="nucleotide sequence ID" value="NZ_JACHEK010000003.1"/>
</dbReference>
<dbReference type="AlphaFoldDB" id="A0A841JR34"/>